<keyword evidence="3 5" id="KW-0326">Glycosidase</keyword>
<reference evidence="7 8" key="1">
    <citation type="submission" date="2019-03" db="EMBL/GenBank/DDBJ databases">
        <title>Genomic Encyclopedia of Type Strains, Phase IV (KMG-IV): sequencing the most valuable type-strain genomes for metagenomic binning, comparative biology and taxonomic classification.</title>
        <authorList>
            <person name="Goeker M."/>
        </authorList>
    </citation>
    <scope>NUCLEOTIDE SEQUENCE [LARGE SCALE GENOMIC DNA]</scope>
    <source>
        <strain evidence="7 8">DSM 28697</strain>
    </source>
</reference>
<dbReference type="Gene3D" id="2.60.40.10">
    <property type="entry name" value="Immunoglobulins"/>
    <property type="match status" value="1"/>
</dbReference>
<dbReference type="InterPro" id="IPR006047">
    <property type="entry name" value="GH13_cat_dom"/>
</dbReference>
<dbReference type="InterPro" id="IPR013783">
    <property type="entry name" value="Ig-like_fold"/>
</dbReference>
<accession>A0A4R6U8A3</accession>
<feature type="domain" description="Glycosyl hydrolase family 13 catalytic" evidence="6">
    <location>
        <begin position="139"/>
        <end position="498"/>
    </location>
</feature>
<dbReference type="Pfam" id="PF00128">
    <property type="entry name" value="Alpha-amylase"/>
    <property type="match status" value="1"/>
</dbReference>
<dbReference type="PRINTS" id="PR00110">
    <property type="entry name" value="ALPHAAMYLASE"/>
</dbReference>
<evidence type="ECO:0000256" key="4">
    <source>
        <dbReference type="RuleBase" id="RU003615"/>
    </source>
</evidence>
<dbReference type="RefSeq" id="WP_133578612.1">
    <property type="nucleotide sequence ID" value="NZ_SNYJ01000001.1"/>
</dbReference>
<comment type="catalytic activity">
    <reaction evidence="5">
        <text>Endohydrolysis of (1-&gt;4)-alpha-D-glucosidic linkages in polysaccharides containing three or more (1-&gt;4)-alpha-linked D-glucose units.</text>
        <dbReference type="EC" id="3.2.1.1"/>
    </reaction>
</comment>
<evidence type="ECO:0000256" key="5">
    <source>
        <dbReference type="RuleBase" id="RU361134"/>
    </source>
</evidence>
<dbReference type="CDD" id="cd11338">
    <property type="entry name" value="AmyAc_CMD"/>
    <property type="match status" value="1"/>
</dbReference>
<evidence type="ECO:0000256" key="1">
    <source>
        <dbReference type="ARBA" id="ARBA00008061"/>
    </source>
</evidence>
<dbReference type="AlphaFoldDB" id="A0A4R6U8A3"/>
<evidence type="ECO:0000313" key="7">
    <source>
        <dbReference type="EMBL" id="TDQ42778.1"/>
    </source>
</evidence>
<proteinExistence type="inferred from homology"/>
<dbReference type="Proteomes" id="UP000295632">
    <property type="component" value="Unassembled WGS sequence"/>
</dbReference>
<dbReference type="PANTHER" id="PTHR10357:SF210">
    <property type="entry name" value="MALTODEXTRIN GLUCOSIDASE"/>
    <property type="match status" value="1"/>
</dbReference>
<dbReference type="InterPro" id="IPR045857">
    <property type="entry name" value="O16G_dom_2"/>
</dbReference>
<dbReference type="PANTHER" id="PTHR10357">
    <property type="entry name" value="ALPHA-AMYLASE FAMILY MEMBER"/>
    <property type="match status" value="1"/>
</dbReference>
<keyword evidence="2 5" id="KW-0378">Hydrolase</keyword>
<sequence length="582" mass="67021">MEKSAVFHETTKKYACVCANETIVLRLKTKVNDIHSVNVIYGDPYEWKDKKWKASEQLMELIGETDVHQFWEARIAIPSKRLRYGFELIDFENESAFYSEKGWIDKCQMDPSDCFCFPYIHSSEQHDSPEWVKKTVWYQLFLERFANGDELNDPPGTLPWGSRRPKANDFFGGDLAGALQHMDHLVQLGITGIYLTPIFEATSNHKYDTIDYKSLDPAFGSTSTLKSFISACHEKGIRVMFDAVFNHSGILFAQFQDVLEKGNSSLYKDWFHFTEGSLQQSGQSLTYETFAFVETMPKLNTKNHEVKTYLLDVAAYWTKEFGIDGWRLDVANEVDHAFWKAFRHNMRAINPDLYILGEVWHDSSPWLDGDEFDGVMNYPFLSNALDLFARKSITPLQFTERMVSLQTMYPHTVTAHLLTLVGSHDTPRIKTECGNDAAVARLVFTLLFTYPGTPCLYYGDEIGLTGGMDPDCRQCMEWDEETWDRTLLDDIRMLIQLRNQESLLHNEGQLRWHRHNSLVCFSLEGTKETIYVVLNPTEEQAMTTFEQEGNWEDLLQNSALGHKKNLQLALLPGERAVLKVSQ</sequence>
<keyword evidence="8" id="KW-1185">Reference proteome</keyword>
<dbReference type="EMBL" id="SNYJ01000001">
    <property type="protein sequence ID" value="TDQ42778.1"/>
    <property type="molecule type" value="Genomic_DNA"/>
</dbReference>
<dbReference type="EC" id="3.2.1.1" evidence="5"/>
<evidence type="ECO:0000256" key="2">
    <source>
        <dbReference type="ARBA" id="ARBA00022801"/>
    </source>
</evidence>
<dbReference type="Pfam" id="PF02903">
    <property type="entry name" value="Alpha-amylase_N"/>
    <property type="match status" value="1"/>
</dbReference>
<dbReference type="GO" id="GO:0043169">
    <property type="term" value="F:cation binding"/>
    <property type="evidence" value="ECO:0007669"/>
    <property type="project" value="InterPro"/>
</dbReference>
<comment type="caution">
    <text evidence="7">The sequence shown here is derived from an EMBL/GenBank/DDBJ whole genome shotgun (WGS) entry which is preliminary data.</text>
</comment>
<keyword evidence="5" id="KW-0119">Carbohydrate metabolism</keyword>
<gene>
    <name evidence="7" type="ORF">EV213_101207</name>
</gene>
<dbReference type="Gene3D" id="3.20.20.80">
    <property type="entry name" value="Glycosidases"/>
    <property type="match status" value="1"/>
</dbReference>
<dbReference type="OrthoDB" id="9805159at2"/>
<dbReference type="InterPro" id="IPR004185">
    <property type="entry name" value="Glyco_hydro_13_lg-like_dom"/>
</dbReference>
<comment type="similarity">
    <text evidence="1 4">Belongs to the glycosyl hydrolase 13 family.</text>
</comment>
<dbReference type="CDD" id="cd02857">
    <property type="entry name" value="E_set_CDase_PDE_N"/>
    <property type="match status" value="1"/>
</dbReference>
<evidence type="ECO:0000313" key="8">
    <source>
        <dbReference type="Proteomes" id="UP000295632"/>
    </source>
</evidence>
<dbReference type="GO" id="GO:0005975">
    <property type="term" value="P:carbohydrate metabolic process"/>
    <property type="evidence" value="ECO:0007669"/>
    <property type="project" value="InterPro"/>
</dbReference>
<dbReference type="SMART" id="SM00642">
    <property type="entry name" value="Aamy"/>
    <property type="match status" value="1"/>
</dbReference>
<dbReference type="InterPro" id="IPR017853">
    <property type="entry name" value="GH"/>
</dbReference>
<organism evidence="7 8">
    <name type="scientific">Aureibacillus halotolerans</name>
    <dbReference type="NCBI Taxonomy" id="1508390"/>
    <lineage>
        <taxon>Bacteria</taxon>
        <taxon>Bacillati</taxon>
        <taxon>Bacillota</taxon>
        <taxon>Bacilli</taxon>
        <taxon>Bacillales</taxon>
        <taxon>Bacillaceae</taxon>
        <taxon>Aureibacillus</taxon>
    </lineage>
</organism>
<name>A0A4R6U8A3_9BACI</name>
<evidence type="ECO:0000256" key="3">
    <source>
        <dbReference type="ARBA" id="ARBA00023295"/>
    </source>
</evidence>
<dbReference type="SUPFAM" id="SSF51445">
    <property type="entry name" value="(Trans)glycosidases"/>
    <property type="match status" value="1"/>
</dbReference>
<dbReference type="GO" id="GO:0004556">
    <property type="term" value="F:alpha-amylase activity"/>
    <property type="evidence" value="ECO:0007669"/>
    <property type="project" value="UniProtKB-UniRule"/>
</dbReference>
<protein>
    <recommendedName>
        <fullName evidence="5">Alpha-amylase</fullName>
        <ecNumber evidence="5">3.2.1.1</ecNumber>
    </recommendedName>
</protein>
<evidence type="ECO:0000259" key="6">
    <source>
        <dbReference type="SMART" id="SM00642"/>
    </source>
</evidence>
<dbReference type="InterPro" id="IPR006046">
    <property type="entry name" value="Alpha_amylase"/>
</dbReference>
<dbReference type="Gene3D" id="3.90.400.10">
    <property type="entry name" value="Oligo-1,6-glucosidase, Domain 2"/>
    <property type="match status" value="1"/>
</dbReference>